<reference evidence="2" key="1">
    <citation type="journal article" date="2015" name="Nature">
        <title>Complex archaea that bridge the gap between prokaryotes and eukaryotes.</title>
        <authorList>
            <person name="Spang A."/>
            <person name="Saw J.H."/>
            <person name="Jorgensen S.L."/>
            <person name="Zaremba-Niedzwiedzka K."/>
            <person name="Martijn J."/>
            <person name="Lind A.E."/>
            <person name="van Eijk R."/>
            <person name="Schleper C."/>
            <person name="Guy L."/>
            <person name="Ettema T.J."/>
        </authorList>
    </citation>
    <scope>NUCLEOTIDE SEQUENCE</scope>
</reference>
<feature type="region of interest" description="Disordered" evidence="1">
    <location>
        <begin position="32"/>
        <end position="57"/>
    </location>
</feature>
<name>A0A0F8XSE2_9ZZZZ</name>
<protein>
    <submittedName>
        <fullName evidence="2">Uncharacterized protein</fullName>
    </submittedName>
</protein>
<evidence type="ECO:0000313" key="2">
    <source>
        <dbReference type="EMBL" id="KKK71997.1"/>
    </source>
</evidence>
<evidence type="ECO:0000256" key="1">
    <source>
        <dbReference type="SAM" id="MobiDB-lite"/>
    </source>
</evidence>
<feature type="compositionally biased region" description="Polar residues" evidence="1">
    <location>
        <begin position="32"/>
        <end position="44"/>
    </location>
</feature>
<organism evidence="2">
    <name type="scientific">marine sediment metagenome</name>
    <dbReference type="NCBI Taxonomy" id="412755"/>
    <lineage>
        <taxon>unclassified sequences</taxon>
        <taxon>metagenomes</taxon>
        <taxon>ecological metagenomes</taxon>
    </lineage>
</organism>
<comment type="caution">
    <text evidence="2">The sequence shown here is derived from an EMBL/GenBank/DDBJ whole genome shotgun (WGS) entry which is preliminary data.</text>
</comment>
<accession>A0A0F8XSE2</accession>
<dbReference type="AlphaFoldDB" id="A0A0F8XSE2"/>
<sequence length="143" mass="16164">MVQRHIWLNNFELPIRGAVSWKRITPFPAQFTTSAPTENDYTPTRKQRWGNLRGGLGKDKWAPQDNDRYADASIDASQEIQTLPSLITTLGSFGVEPAKIIKYDGKVWAVGHNQISYWTGSTWTSVKTDFQNPTDAILFYGTV</sequence>
<dbReference type="EMBL" id="LAZR01057476">
    <property type="protein sequence ID" value="KKK71997.1"/>
    <property type="molecule type" value="Genomic_DNA"/>
</dbReference>
<proteinExistence type="predicted"/>
<gene>
    <name evidence="2" type="ORF">LCGC14_2908320</name>
</gene>